<evidence type="ECO:0000256" key="1">
    <source>
        <dbReference type="ARBA" id="ARBA00001947"/>
    </source>
</evidence>
<protein>
    <submittedName>
        <fullName evidence="7">Adenosine deaminase</fullName>
    </submittedName>
</protein>
<reference evidence="8" key="1">
    <citation type="journal article" date="2019" name="Int. J. Syst. Evol. Microbiol.">
        <title>The Global Catalogue of Microorganisms (GCM) 10K type strain sequencing project: providing services to taxonomists for standard genome sequencing and annotation.</title>
        <authorList>
            <consortium name="The Broad Institute Genomics Platform"/>
            <consortium name="The Broad Institute Genome Sequencing Center for Infectious Disease"/>
            <person name="Wu L."/>
            <person name="Ma J."/>
        </authorList>
    </citation>
    <scope>NUCLEOTIDE SEQUENCE [LARGE SCALE GENOMIC DNA]</scope>
    <source>
        <strain evidence="8">JCM 15577</strain>
    </source>
</reference>
<dbReference type="SUPFAM" id="SSF51556">
    <property type="entry name" value="Metallo-dependent hydrolases"/>
    <property type="match status" value="1"/>
</dbReference>
<proteinExistence type="inferred from homology"/>
<evidence type="ECO:0000256" key="4">
    <source>
        <dbReference type="ARBA" id="ARBA00022801"/>
    </source>
</evidence>
<dbReference type="InterPro" id="IPR006330">
    <property type="entry name" value="Ado/ade_deaminase"/>
</dbReference>
<comment type="caution">
    <text evidence="7">The sequence shown here is derived from an EMBL/GenBank/DDBJ whole genome shotgun (WGS) entry which is preliminary data.</text>
</comment>
<dbReference type="Gene3D" id="3.20.20.140">
    <property type="entry name" value="Metal-dependent hydrolases"/>
    <property type="match status" value="1"/>
</dbReference>
<keyword evidence="8" id="KW-1185">Reference proteome</keyword>
<dbReference type="EMBL" id="BAAAPL010000002">
    <property type="protein sequence ID" value="GAA1705648.1"/>
    <property type="molecule type" value="Genomic_DNA"/>
</dbReference>
<keyword evidence="4" id="KW-0378">Hydrolase</keyword>
<dbReference type="InterPro" id="IPR006650">
    <property type="entry name" value="A/AMP_deam_AS"/>
</dbReference>
<evidence type="ECO:0000256" key="3">
    <source>
        <dbReference type="ARBA" id="ARBA00022723"/>
    </source>
</evidence>
<dbReference type="PROSITE" id="PS00485">
    <property type="entry name" value="A_DEAMINASE"/>
    <property type="match status" value="1"/>
</dbReference>
<dbReference type="NCBIfam" id="TIGR01430">
    <property type="entry name" value="aden_deam"/>
    <property type="match status" value="1"/>
</dbReference>
<accession>A0ABP4UKM7</accession>
<evidence type="ECO:0000256" key="5">
    <source>
        <dbReference type="ARBA" id="ARBA00022833"/>
    </source>
</evidence>
<dbReference type="RefSeq" id="WP_344073052.1">
    <property type="nucleotide sequence ID" value="NZ_BAAAPL010000002.1"/>
</dbReference>
<evidence type="ECO:0000313" key="7">
    <source>
        <dbReference type="EMBL" id="GAA1705648.1"/>
    </source>
</evidence>
<feature type="domain" description="Adenosine deaminase" evidence="6">
    <location>
        <begin position="10"/>
        <end position="312"/>
    </location>
</feature>
<keyword evidence="5" id="KW-0862">Zinc</keyword>
<evidence type="ECO:0000256" key="2">
    <source>
        <dbReference type="ARBA" id="ARBA00006676"/>
    </source>
</evidence>
<organism evidence="7 8">
    <name type="scientific">Microbacterium sediminicola</name>
    <dbReference type="NCBI Taxonomy" id="415210"/>
    <lineage>
        <taxon>Bacteria</taxon>
        <taxon>Bacillati</taxon>
        <taxon>Actinomycetota</taxon>
        <taxon>Actinomycetes</taxon>
        <taxon>Micrococcales</taxon>
        <taxon>Microbacteriaceae</taxon>
        <taxon>Microbacterium</taxon>
    </lineage>
</organism>
<dbReference type="PANTHER" id="PTHR43114">
    <property type="entry name" value="ADENINE DEAMINASE"/>
    <property type="match status" value="1"/>
</dbReference>
<evidence type="ECO:0000259" key="6">
    <source>
        <dbReference type="Pfam" id="PF00962"/>
    </source>
</evidence>
<dbReference type="PANTHER" id="PTHR43114:SF6">
    <property type="entry name" value="ADENINE DEAMINASE"/>
    <property type="match status" value="1"/>
</dbReference>
<dbReference type="Proteomes" id="UP001501690">
    <property type="component" value="Unassembled WGS sequence"/>
</dbReference>
<dbReference type="Pfam" id="PF00962">
    <property type="entry name" value="A_deaminase"/>
    <property type="match status" value="1"/>
</dbReference>
<comment type="cofactor">
    <cofactor evidence="1">
        <name>Zn(2+)</name>
        <dbReference type="ChEBI" id="CHEBI:29105"/>
    </cofactor>
</comment>
<comment type="similarity">
    <text evidence="2">Belongs to the metallo-dependent hydrolases superfamily. Adenosine and AMP deaminases family.</text>
</comment>
<keyword evidence="3" id="KW-0479">Metal-binding</keyword>
<name>A0ABP4UKM7_9MICO</name>
<dbReference type="InterPro" id="IPR001365">
    <property type="entry name" value="A_deaminase_dom"/>
</dbReference>
<sequence length="329" mass="35999">MPERTLAHLPKAHLHVHFEETVRQSTLGEFAQELGKPIPRMTDFTSFIEFDELCQAAIDVMRTPAHLRRMVIEMAEDAAAQGAVWIEPAVWLPLHRTFIGTDEETLEILLDASREATAQTGVGIGWLLAINRNEDPAQALEQAEIARRWEGRGVVALGLHNDESRFPAEDFVAAFAAIDGTGLLRAPHAGELAGAESVRRSIEDLGAHRIQHGIRAIEDPDVIALVRERGVCLDVCPTSNVILETVADLAEHPLPALVETGVAISINADDPVSFGCDLLSEYELCRDVFGFDDEVIAEFARTSLRHSAAPAELIEAGLAGIERWLQTSD</sequence>
<dbReference type="InterPro" id="IPR032466">
    <property type="entry name" value="Metal_Hydrolase"/>
</dbReference>
<evidence type="ECO:0000313" key="8">
    <source>
        <dbReference type="Proteomes" id="UP001501690"/>
    </source>
</evidence>
<gene>
    <name evidence="7" type="ORF">GCM10009808_24550</name>
</gene>